<evidence type="ECO:0000313" key="3">
    <source>
        <dbReference type="Proteomes" id="UP001165561"/>
    </source>
</evidence>
<gene>
    <name evidence="2" type="ORF">PU560_05455</name>
</gene>
<feature type="non-terminal residue" evidence="2">
    <location>
        <position position="1"/>
    </location>
</feature>
<dbReference type="InterPro" id="IPR049468">
    <property type="entry name" value="Restrct_endonuc-II-like_dom"/>
</dbReference>
<keyword evidence="3" id="KW-1185">Reference proteome</keyword>
<reference evidence="2" key="1">
    <citation type="submission" date="2023-02" db="EMBL/GenBank/DDBJ databases">
        <title>Georgenia sp.10Sc9-8, isolated from a soil sample collected from the Taklamakan desert.</title>
        <authorList>
            <person name="Liu S."/>
        </authorList>
    </citation>
    <scope>NUCLEOTIDE SEQUENCE</scope>
    <source>
        <strain evidence="2">10Sc9-8</strain>
    </source>
</reference>
<sequence>PTPLVGAELDLAWWTSVLEQVLAGVPALAGMDGPALNALAQRFRELDAAQVASLSGPVRRAVADAVRAAVDAHHEEAARLSDALDADQGGHLRETLAAHPAVAGAVRPVRLVAPILVPQLLVPEPDVDLLVLDGVQNLPVAQALAALARAHQVVLVGDSRRGGDGVVAALGPLLPAITLPTGRGERAEGIAAFLSRHGYSDVIRSVPAPSGESRMRLELVEGYGMPAPGADMVESVQQEVDRVVRLVLTHARSRPAESLAVVALGARHAQRVREAVVAAAADDPAAAAFFAPDRPEPFTVVEVDAASGLRRDTIVLTVGYGKTPHGRVLHHFGPVSGPDGVACLVDALDAVRHQLVVVSCIGPGDIDRDRLRDSGPLLLADLIDAAADGGTPTEQDAGATEAPDRLLADLADRLRRRGLTVAPRYGAPGGVRVPLAVGHPDAPGELVVAVLTDDADYVAEPSLRRRDRHWVQRLADRGWVVHMAFSTAVFMDPDGEATEIAHKVRAGLAGRGADHSQKERTR</sequence>
<protein>
    <recommendedName>
        <fullName evidence="1">Restriction endonuclease type II-like domain-containing protein</fullName>
    </recommendedName>
</protein>
<dbReference type="Proteomes" id="UP001165561">
    <property type="component" value="Unassembled WGS sequence"/>
</dbReference>
<name>A0ABT5TYG0_9MICO</name>
<organism evidence="2 3">
    <name type="scientific">Georgenia halotolerans</name>
    <dbReference type="NCBI Taxonomy" id="3028317"/>
    <lineage>
        <taxon>Bacteria</taxon>
        <taxon>Bacillati</taxon>
        <taxon>Actinomycetota</taxon>
        <taxon>Actinomycetes</taxon>
        <taxon>Micrococcales</taxon>
        <taxon>Bogoriellaceae</taxon>
        <taxon>Georgenia</taxon>
    </lineage>
</organism>
<evidence type="ECO:0000259" key="1">
    <source>
        <dbReference type="Pfam" id="PF18741"/>
    </source>
</evidence>
<accession>A0ABT5TYG0</accession>
<dbReference type="EMBL" id="JARACI010000712">
    <property type="protein sequence ID" value="MDD9205916.1"/>
    <property type="molecule type" value="Genomic_DNA"/>
</dbReference>
<proteinExistence type="predicted"/>
<evidence type="ECO:0000313" key="2">
    <source>
        <dbReference type="EMBL" id="MDD9205916.1"/>
    </source>
</evidence>
<comment type="caution">
    <text evidence="2">The sequence shown here is derived from an EMBL/GenBank/DDBJ whole genome shotgun (WGS) entry which is preliminary data.</text>
</comment>
<feature type="domain" description="Restriction endonuclease type II-like" evidence="1">
    <location>
        <begin position="409"/>
        <end position="502"/>
    </location>
</feature>
<dbReference type="Pfam" id="PF18741">
    <property type="entry name" value="MTES_1575"/>
    <property type="match status" value="1"/>
</dbReference>